<dbReference type="OrthoDB" id="10056939at2759"/>
<dbReference type="PANTHER" id="PTHR11850">
    <property type="entry name" value="HOMEOBOX PROTEIN TRANSCRIPTION FACTORS"/>
    <property type="match status" value="1"/>
</dbReference>
<evidence type="ECO:0000256" key="2">
    <source>
        <dbReference type="ARBA" id="ARBA00023125"/>
    </source>
</evidence>
<dbReference type="GO" id="GO:0005634">
    <property type="term" value="C:nucleus"/>
    <property type="evidence" value="ECO:0007669"/>
    <property type="project" value="UniProtKB-SubCell"/>
</dbReference>
<evidence type="ECO:0000313" key="10">
    <source>
        <dbReference type="EMBL" id="KAH7405259.1"/>
    </source>
</evidence>
<dbReference type="InterPro" id="IPR005541">
    <property type="entry name" value="KNOX2"/>
</dbReference>
<comment type="caution">
    <text evidence="10">The sequence shown here is derived from an EMBL/GenBank/DDBJ whole genome shotgun (WGS) entry which is preliminary data.</text>
</comment>
<name>A0A8T2T8M2_CERRI</name>
<feature type="domain" description="ELK" evidence="9">
    <location>
        <begin position="468"/>
        <end position="488"/>
    </location>
</feature>
<feature type="DNA-binding region" description="Homeobox; TALE-type" evidence="5">
    <location>
        <begin position="489"/>
        <end position="552"/>
    </location>
</feature>
<dbReference type="GO" id="GO:0003677">
    <property type="term" value="F:DNA binding"/>
    <property type="evidence" value="ECO:0007669"/>
    <property type="project" value="UniProtKB-UniRule"/>
</dbReference>
<evidence type="ECO:0000259" key="8">
    <source>
        <dbReference type="PROSITE" id="PS50071"/>
    </source>
</evidence>
<dbReference type="GO" id="GO:0006355">
    <property type="term" value="P:regulation of DNA-templated transcription"/>
    <property type="evidence" value="ECO:0007669"/>
    <property type="project" value="InterPro"/>
</dbReference>
<accession>A0A8T2T8M2</accession>
<dbReference type="InterPro" id="IPR050224">
    <property type="entry name" value="TALE_homeobox"/>
</dbReference>
<dbReference type="PROSITE" id="PS50071">
    <property type="entry name" value="HOMEOBOX_2"/>
    <property type="match status" value="1"/>
</dbReference>
<keyword evidence="3 5" id="KW-0371">Homeobox</keyword>
<dbReference type="Proteomes" id="UP000825935">
    <property type="component" value="Chromosome 15"/>
</dbReference>
<evidence type="ECO:0000256" key="3">
    <source>
        <dbReference type="ARBA" id="ARBA00023155"/>
    </source>
</evidence>
<dbReference type="InterPro" id="IPR005539">
    <property type="entry name" value="ELK_dom"/>
</dbReference>
<feature type="compositionally biased region" description="Basic and acidic residues" evidence="7">
    <location>
        <begin position="75"/>
        <end position="92"/>
    </location>
</feature>
<keyword evidence="4 5" id="KW-0539">Nucleus</keyword>
<dbReference type="PROSITE" id="PS51213">
    <property type="entry name" value="ELK"/>
    <property type="match status" value="1"/>
</dbReference>
<protein>
    <submittedName>
        <fullName evidence="10">Uncharacterized protein</fullName>
    </submittedName>
</protein>
<dbReference type="EMBL" id="CM035420">
    <property type="protein sequence ID" value="KAH7405259.1"/>
    <property type="molecule type" value="Genomic_DNA"/>
</dbReference>
<feature type="region of interest" description="Disordered" evidence="7">
    <location>
        <begin position="1"/>
        <end position="22"/>
    </location>
</feature>
<keyword evidence="11" id="KW-1185">Reference proteome</keyword>
<dbReference type="Gene3D" id="1.10.10.60">
    <property type="entry name" value="Homeodomain-like"/>
    <property type="match status" value="1"/>
</dbReference>
<dbReference type="SMART" id="SM01256">
    <property type="entry name" value="KNOX2"/>
    <property type="match status" value="1"/>
</dbReference>
<proteinExistence type="inferred from homology"/>
<comment type="similarity">
    <text evidence="6">Belongs to the TALE/KNOX homeobox family.</text>
</comment>
<dbReference type="InterPro" id="IPR008422">
    <property type="entry name" value="KN_HD"/>
</dbReference>
<gene>
    <name evidence="10" type="ORF">KP509_15G063000</name>
</gene>
<keyword evidence="2 5" id="KW-0238">DNA-binding</keyword>
<evidence type="ECO:0000259" key="9">
    <source>
        <dbReference type="PROSITE" id="PS51213"/>
    </source>
</evidence>
<feature type="domain" description="Homeobox" evidence="8">
    <location>
        <begin position="488"/>
        <end position="551"/>
    </location>
</feature>
<dbReference type="SMART" id="SM01188">
    <property type="entry name" value="ELK"/>
    <property type="match status" value="1"/>
</dbReference>
<dbReference type="Pfam" id="PF05920">
    <property type="entry name" value="Homeobox_KN"/>
    <property type="match status" value="1"/>
</dbReference>
<dbReference type="SMART" id="SM00389">
    <property type="entry name" value="HOX"/>
    <property type="match status" value="1"/>
</dbReference>
<sequence>MDRGGELASSTHTVQHGDAPENTVGLNTVGCRLYETVQRTSLLGESSQEDGDGCGAFSATSAIDSIPVPTRHCNLSKDDLNPSESKKLKSCEHSSSASKALPDSLDLAASRALAAHGRCILSGGRSWNPHESMFQSLNDGTYDPYEAGSIPSDIDIQSKDPTGLALMPNYPSRLVLNNDTEPGNIQWGESQNIRNLNNRFDPNKARQLLHPGNHSCGASLTYTLNHETSKPHQHALGLNSAYLSQTEDGTAQRTNRSATWMPVIRPRKSNEGIDTSLLQACLVAHPLFEHLLAAHVACVSICNTWDTSQTHCEANRERQFAGVKKELETKYLLLAQNIPPPSDKEDLDHFMLSFTLLLQTFREQLREHMTTQAFEALAAYGEIREAFQKLTGDVNVISADPSQCFSTMSDDEGWQEDDIEMEDVTQFPCACENRSLHDEDMDMMMCDSQSNNVLNEIDRTLMERIRKELKSELKQNYKSTITDVREEIMRKRKAGKLPASTTFQLRKWWDSHSKWPYPSEEEKQRLAHETGLELKQINNWFINQRKRNWTSNPALEGADQMGGKYCILFYESILYNLMH</sequence>
<evidence type="ECO:0000256" key="5">
    <source>
        <dbReference type="PROSITE-ProRule" id="PRU00108"/>
    </source>
</evidence>
<evidence type="ECO:0000256" key="4">
    <source>
        <dbReference type="ARBA" id="ARBA00023242"/>
    </source>
</evidence>
<dbReference type="InterPro" id="IPR001356">
    <property type="entry name" value="HD"/>
</dbReference>
<evidence type="ECO:0000313" key="11">
    <source>
        <dbReference type="Proteomes" id="UP000825935"/>
    </source>
</evidence>
<dbReference type="InterPro" id="IPR009057">
    <property type="entry name" value="Homeodomain-like_sf"/>
</dbReference>
<feature type="region of interest" description="Disordered" evidence="7">
    <location>
        <begin position="74"/>
        <end position="98"/>
    </location>
</feature>
<dbReference type="CDD" id="cd00086">
    <property type="entry name" value="homeodomain"/>
    <property type="match status" value="1"/>
</dbReference>
<comment type="subcellular location">
    <subcellularLocation>
        <location evidence="1 5">Nucleus</location>
    </subcellularLocation>
</comment>
<dbReference type="SUPFAM" id="SSF46689">
    <property type="entry name" value="Homeodomain-like"/>
    <property type="match status" value="1"/>
</dbReference>
<evidence type="ECO:0000256" key="1">
    <source>
        <dbReference type="ARBA" id="ARBA00004123"/>
    </source>
</evidence>
<dbReference type="AlphaFoldDB" id="A0A8T2T8M2"/>
<reference evidence="10" key="1">
    <citation type="submission" date="2021-08" db="EMBL/GenBank/DDBJ databases">
        <title>WGS assembly of Ceratopteris richardii.</title>
        <authorList>
            <person name="Marchant D.B."/>
            <person name="Chen G."/>
            <person name="Jenkins J."/>
            <person name="Shu S."/>
            <person name="Leebens-Mack J."/>
            <person name="Grimwood J."/>
            <person name="Schmutz J."/>
            <person name="Soltis P."/>
            <person name="Soltis D."/>
            <person name="Chen Z.-H."/>
        </authorList>
    </citation>
    <scope>NUCLEOTIDE SEQUENCE</scope>
    <source>
        <strain evidence="10">Whitten #5841</strain>
        <tissue evidence="10">Leaf</tissue>
    </source>
</reference>
<evidence type="ECO:0000256" key="6">
    <source>
        <dbReference type="PROSITE-ProRule" id="PRU00559"/>
    </source>
</evidence>
<organism evidence="10 11">
    <name type="scientific">Ceratopteris richardii</name>
    <name type="common">Triangle waterfern</name>
    <dbReference type="NCBI Taxonomy" id="49495"/>
    <lineage>
        <taxon>Eukaryota</taxon>
        <taxon>Viridiplantae</taxon>
        <taxon>Streptophyta</taxon>
        <taxon>Embryophyta</taxon>
        <taxon>Tracheophyta</taxon>
        <taxon>Polypodiopsida</taxon>
        <taxon>Polypodiidae</taxon>
        <taxon>Polypodiales</taxon>
        <taxon>Pteridineae</taxon>
        <taxon>Pteridaceae</taxon>
        <taxon>Parkerioideae</taxon>
        <taxon>Ceratopteris</taxon>
    </lineage>
</organism>
<evidence type="ECO:0000256" key="7">
    <source>
        <dbReference type="SAM" id="MobiDB-lite"/>
    </source>
</evidence>